<dbReference type="InterPro" id="IPR007197">
    <property type="entry name" value="rSAM"/>
</dbReference>
<accession>A0A0F9PY10</accession>
<keyword evidence="3" id="KW-0479">Metal-binding</keyword>
<dbReference type="PROSITE" id="PS51918">
    <property type="entry name" value="RADICAL_SAM"/>
    <property type="match status" value="1"/>
</dbReference>
<keyword evidence="4" id="KW-0408">Iron</keyword>
<dbReference type="InterPro" id="IPR006638">
    <property type="entry name" value="Elp3/MiaA/NifB-like_rSAM"/>
</dbReference>
<dbReference type="InterPro" id="IPR013785">
    <property type="entry name" value="Aldolase_TIM"/>
</dbReference>
<reference evidence="8" key="1">
    <citation type="journal article" date="2015" name="Nature">
        <title>Complex archaea that bridge the gap between prokaryotes and eukaryotes.</title>
        <authorList>
            <person name="Spang A."/>
            <person name="Saw J.H."/>
            <person name="Jorgensen S.L."/>
            <person name="Zaremba-Niedzwiedzka K."/>
            <person name="Martijn J."/>
            <person name="Lind A.E."/>
            <person name="van Eijk R."/>
            <person name="Schleper C."/>
            <person name="Guy L."/>
            <person name="Ettema T.J."/>
        </authorList>
    </citation>
    <scope>NUCLEOTIDE SEQUENCE</scope>
</reference>
<evidence type="ECO:0000256" key="4">
    <source>
        <dbReference type="ARBA" id="ARBA00023004"/>
    </source>
</evidence>
<feature type="domain" description="B12-binding" evidence="6">
    <location>
        <begin position="1"/>
        <end position="164"/>
    </location>
</feature>
<dbReference type="GO" id="GO:0031419">
    <property type="term" value="F:cobalamin binding"/>
    <property type="evidence" value="ECO:0007669"/>
    <property type="project" value="InterPro"/>
</dbReference>
<evidence type="ECO:0000259" key="6">
    <source>
        <dbReference type="PROSITE" id="PS51332"/>
    </source>
</evidence>
<feature type="domain" description="Radical SAM core" evidence="7">
    <location>
        <begin position="211"/>
        <end position="445"/>
    </location>
</feature>
<dbReference type="InterPro" id="IPR058240">
    <property type="entry name" value="rSAM_sf"/>
</dbReference>
<evidence type="ECO:0000256" key="2">
    <source>
        <dbReference type="ARBA" id="ARBA00022691"/>
    </source>
</evidence>
<evidence type="ECO:0000256" key="5">
    <source>
        <dbReference type="ARBA" id="ARBA00023014"/>
    </source>
</evidence>
<dbReference type="GO" id="GO:0003824">
    <property type="term" value="F:catalytic activity"/>
    <property type="evidence" value="ECO:0007669"/>
    <property type="project" value="InterPro"/>
</dbReference>
<dbReference type="PANTHER" id="PTHR43409">
    <property type="entry name" value="ANAEROBIC MAGNESIUM-PROTOPORPHYRIN IX MONOMETHYL ESTER CYCLASE-RELATED"/>
    <property type="match status" value="1"/>
</dbReference>
<dbReference type="InterPro" id="IPR034466">
    <property type="entry name" value="Methyltransferase_Class_B"/>
</dbReference>
<dbReference type="InterPro" id="IPR051198">
    <property type="entry name" value="BchE-like"/>
</dbReference>
<organism evidence="8">
    <name type="scientific">marine sediment metagenome</name>
    <dbReference type="NCBI Taxonomy" id="412755"/>
    <lineage>
        <taxon>unclassified sequences</taxon>
        <taxon>metagenomes</taxon>
        <taxon>ecological metagenomes</taxon>
    </lineage>
</organism>
<dbReference type="AlphaFoldDB" id="A0A0F9PY10"/>
<evidence type="ECO:0000259" key="7">
    <source>
        <dbReference type="PROSITE" id="PS51918"/>
    </source>
</evidence>
<evidence type="ECO:0000256" key="3">
    <source>
        <dbReference type="ARBA" id="ARBA00022723"/>
    </source>
</evidence>
<keyword evidence="2" id="KW-0949">S-adenosyl-L-methionine</keyword>
<comment type="caution">
    <text evidence="8">The sequence shown here is derived from an EMBL/GenBank/DDBJ whole genome shotgun (WGS) entry which is preliminary data.</text>
</comment>
<evidence type="ECO:0000313" key="8">
    <source>
        <dbReference type="EMBL" id="KKN36535.1"/>
    </source>
</evidence>
<comment type="cofactor">
    <cofactor evidence="1">
        <name>[4Fe-4S] cluster</name>
        <dbReference type="ChEBI" id="CHEBI:49883"/>
    </cofactor>
</comment>
<dbReference type="GO" id="GO:0046872">
    <property type="term" value="F:metal ion binding"/>
    <property type="evidence" value="ECO:0007669"/>
    <property type="project" value="UniProtKB-KW"/>
</dbReference>
<dbReference type="GO" id="GO:0051539">
    <property type="term" value="F:4 iron, 4 sulfur cluster binding"/>
    <property type="evidence" value="ECO:0007669"/>
    <property type="project" value="UniProtKB-KW"/>
</dbReference>
<dbReference type="InterPro" id="IPR006158">
    <property type="entry name" value="Cobalamin-bd"/>
</dbReference>
<dbReference type="SUPFAM" id="SSF102114">
    <property type="entry name" value="Radical SAM enzymes"/>
    <property type="match status" value="1"/>
</dbReference>
<dbReference type="Pfam" id="PF04055">
    <property type="entry name" value="Radical_SAM"/>
    <property type="match status" value="1"/>
</dbReference>
<dbReference type="SMART" id="SM00729">
    <property type="entry name" value="Elp3"/>
    <property type="match status" value="1"/>
</dbReference>
<dbReference type="Gene3D" id="3.40.50.280">
    <property type="entry name" value="Cobalamin-binding domain"/>
    <property type="match status" value="1"/>
</dbReference>
<dbReference type="Gene3D" id="3.20.20.70">
    <property type="entry name" value="Aldolase class I"/>
    <property type="match status" value="1"/>
</dbReference>
<dbReference type="PROSITE" id="PS51332">
    <property type="entry name" value="B12_BINDING"/>
    <property type="match status" value="1"/>
</dbReference>
<proteinExistence type="predicted"/>
<dbReference type="EMBL" id="LAZR01001959">
    <property type="protein sequence ID" value="KKN36535.1"/>
    <property type="molecule type" value="Genomic_DNA"/>
</dbReference>
<dbReference type="CDD" id="cd01335">
    <property type="entry name" value="Radical_SAM"/>
    <property type="match status" value="1"/>
</dbReference>
<dbReference type="SFLD" id="SFLDG01123">
    <property type="entry name" value="methyltransferase_(Class_B)"/>
    <property type="match status" value="1"/>
</dbReference>
<dbReference type="InterPro" id="IPR036724">
    <property type="entry name" value="Cobalamin-bd_sf"/>
</dbReference>
<keyword evidence="5" id="KW-0411">Iron-sulfur</keyword>
<dbReference type="SFLD" id="SFLDG01082">
    <property type="entry name" value="B12-binding_domain_containing"/>
    <property type="match status" value="1"/>
</dbReference>
<dbReference type="SFLD" id="SFLDS00029">
    <property type="entry name" value="Radical_SAM"/>
    <property type="match status" value="1"/>
</dbReference>
<name>A0A0F9PY10_9ZZZZ</name>
<sequence>MRILFIYFNRYIRPRTLLSLSLLNTIIENEGHETKIFDTSFYKDFLDPSEALLVSSGIHKKPKGLNVDIKDWDPYIDFKKTIEEFDPHLVAFSYYTLDEDIHKKLLLPMRKDFPDLKVITGGPTPSINPRSCFGGGYVDWACCGEGENLLKEVCKRIEEGKGVDDIRGLWVINEEGTIVGNGVAPLTDLSTLPIQNWDAYDPIHILGLFEGRAYRMGHVEFTRGCPYDCTYCGSGSIKKSYSNAGIKKYVRHKTAEQFVDECEALTKKYNLEMFYFVNGTFTVMRKDVLRKLAPMYRDRVGLPFIALVHPNTIDEEVAELLNVMGCIHVSVGVESGDEEFRKKVFKRYMSNDRIIKSIHSLRKNNVHVSAYNILGVPGMDREHIFKTIELNRQAHPHSSLVSVLIPFLDAELTKNLIKDDLLREEDITIGTGLYPTVEIEDMTHDEIRGLFNTFNLYVKAPKILFPLIKLLENTNFITVFIRKMLYKIIELERSYHLFKLRKRIKGGVTK</sequence>
<protein>
    <submittedName>
        <fullName evidence="8">Uncharacterized protein</fullName>
    </submittedName>
</protein>
<dbReference type="SUPFAM" id="SSF52242">
    <property type="entry name" value="Cobalamin (vitamin B12)-binding domain"/>
    <property type="match status" value="1"/>
</dbReference>
<gene>
    <name evidence="8" type="ORF">LCGC14_0772710</name>
</gene>
<evidence type="ECO:0000256" key="1">
    <source>
        <dbReference type="ARBA" id="ARBA00001966"/>
    </source>
</evidence>